<feature type="transmembrane region" description="Helical" evidence="1">
    <location>
        <begin position="9"/>
        <end position="28"/>
    </location>
</feature>
<protein>
    <recommendedName>
        <fullName evidence="4">LPXTG cell wall anchor domain-containing protein</fullName>
    </recommendedName>
</protein>
<dbReference type="EMBL" id="BSTX01000001">
    <property type="protein sequence ID" value="GLZ76696.1"/>
    <property type="molecule type" value="Genomic_DNA"/>
</dbReference>
<keyword evidence="1" id="KW-0812">Transmembrane</keyword>
<evidence type="ECO:0000313" key="2">
    <source>
        <dbReference type="EMBL" id="GLZ76696.1"/>
    </source>
</evidence>
<reference evidence="2" key="1">
    <citation type="submission" date="2023-03" db="EMBL/GenBank/DDBJ databases">
        <title>Actinorhabdospora filicis NBRC 111898.</title>
        <authorList>
            <person name="Ichikawa N."/>
            <person name="Sato H."/>
            <person name="Tonouchi N."/>
        </authorList>
    </citation>
    <scope>NUCLEOTIDE SEQUENCE</scope>
    <source>
        <strain evidence="2">NBRC 111898</strain>
    </source>
</reference>
<keyword evidence="1" id="KW-0472">Membrane</keyword>
<evidence type="ECO:0008006" key="4">
    <source>
        <dbReference type="Google" id="ProtNLM"/>
    </source>
</evidence>
<feature type="transmembrane region" description="Helical" evidence="1">
    <location>
        <begin position="34"/>
        <end position="55"/>
    </location>
</feature>
<evidence type="ECO:0000313" key="3">
    <source>
        <dbReference type="Proteomes" id="UP001165079"/>
    </source>
</evidence>
<comment type="caution">
    <text evidence="2">The sequence shown here is derived from an EMBL/GenBank/DDBJ whole genome shotgun (WGS) entry which is preliminary data.</text>
</comment>
<gene>
    <name evidence="2" type="ORF">Afil01_15030</name>
</gene>
<accession>A0A9W6SJD6</accession>
<keyword evidence="1" id="KW-1133">Transmembrane helix</keyword>
<sequence>MTPVVSRAVLNLAAFLVAGSLLMLLLVKPGTAEQIITVFSLGLGLTLGAIAIFLVRRSRRQTPHKEDQ</sequence>
<dbReference type="RefSeq" id="WP_285661860.1">
    <property type="nucleotide sequence ID" value="NZ_BSTX01000001.1"/>
</dbReference>
<evidence type="ECO:0000256" key="1">
    <source>
        <dbReference type="SAM" id="Phobius"/>
    </source>
</evidence>
<name>A0A9W6SJD6_9ACTN</name>
<organism evidence="2 3">
    <name type="scientific">Actinorhabdospora filicis</name>
    <dbReference type="NCBI Taxonomy" id="1785913"/>
    <lineage>
        <taxon>Bacteria</taxon>
        <taxon>Bacillati</taxon>
        <taxon>Actinomycetota</taxon>
        <taxon>Actinomycetes</taxon>
        <taxon>Micromonosporales</taxon>
        <taxon>Micromonosporaceae</taxon>
        <taxon>Actinorhabdospora</taxon>
    </lineage>
</organism>
<keyword evidence="3" id="KW-1185">Reference proteome</keyword>
<dbReference type="AlphaFoldDB" id="A0A9W6SJD6"/>
<proteinExistence type="predicted"/>
<dbReference type="Proteomes" id="UP001165079">
    <property type="component" value="Unassembled WGS sequence"/>
</dbReference>